<dbReference type="EMBL" id="JAVHJS010000016">
    <property type="protein sequence ID" value="KAK2832605.1"/>
    <property type="molecule type" value="Genomic_DNA"/>
</dbReference>
<dbReference type="Proteomes" id="UP001187315">
    <property type="component" value="Unassembled WGS sequence"/>
</dbReference>
<proteinExistence type="predicted"/>
<reference evidence="2" key="1">
    <citation type="submission" date="2023-08" db="EMBL/GenBank/DDBJ databases">
        <title>Pelteobagrus vachellii genome.</title>
        <authorList>
            <person name="Liu H."/>
        </authorList>
    </citation>
    <scope>NUCLEOTIDE SEQUENCE</scope>
    <source>
        <strain evidence="2">PRFRI_2022a</strain>
        <tissue evidence="2">Muscle</tissue>
    </source>
</reference>
<dbReference type="AlphaFoldDB" id="A0AA88M8F1"/>
<sequence>MESNVQVENEKSYLMYQVHKLEGTVQQLEEKLSDSAMMCGAIKQKYEQERQTGLSHMQQLEEELSETCRNSEEITEERDRELEAPNTLEMQNEMNGL</sequence>
<name>A0AA88M8F1_TACVA</name>
<evidence type="ECO:0000313" key="3">
    <source>
        <dbReference type="Proteomes" id="UP001187315"/>
    </source>
</evidence>
<keyword evidence="3" id="KW-1185">Reference proteome</keyword>
<evidence type="ECO:0000256" key="1">
    <source>
        <dbReference type="SAM" id="MobiDB-lite"/>
    </source>
</evidence>
<protein>
    <submittedName>
        <fullName evidence="2">Uncharacterized protein</fullName>
    </submittedName>
</protein>
<feature type="region of interest" description="Disordered" evidence="1">
    <location>
        <begin position="63"/>
        <end position="97"/>
    </location>
</feature>
<gene>
    <name evidence="2" type="ORF">Q7C36_016067</name>
</gene>
<dbReference type="Gene3D" id="1.20.5.4090">
    <property type="match status" value="1"/>
</dbReference>
<feature type="compositionally biased region" description="Basic and acidic residues" evidence="1">
    <location>
        <begin position="69"/>
        <end position="83"/>
    </location>
</feature>
<comment type="caution">
    <text evidence="2">The sequence shown here is derived from an EMBL/GenBank/DDBJ whole genome shotgun (WGS) entry which is preliminary data.</text>
</comment>
<organism evidence="2 3">
    <name type="scientific">Tachysurus vachellii</name>
    <name type="common">Darkbarbel catfish</name>
    <name type="synonym">Pelteobagrus vachellii</name>
    <dbReference type="NCBI Taxonomy" id="175792"/>
    <lineage>
        <taxon>Eukaryota</taxon>
        <taxon>Metazoa</taxon>
        <taxon>Chordata</taxon>
        <taxon>Craniata</taxon>
        <taxon>Vertebrata</taxon>
        <taxon>Euteleostomi</taxon>
        <taxon>Actinopterygii</taxon>
        <taxon>Neopterygii</taxon>
        <taxon>Teleostei</taxon>
        <taxon>Ostariophysi</taxon>
        <taxon>Siluriformes</taxon>
        <taxon>Bagridae</taxon>
        <taxon>Tachysurus</taxon>
    </lineage>
</organism>
<evidence type="ECO:0000313" key="2">
    <source>
        <dbReference type="EMBL" id="KAK2832605.1"/>
    </source>
</evidence>
<accession>A0AA88M8F1</accession>
<feature type="compositionally biased region" description="Polar residues" evidence="1">
    <location>
        <begin position="88"/>
        <end position="97"/>
    </location>
</feature>